<keyword evidence="1" id="KW-0732">Signal</keyword>
<reference evidence="2 3" key="1">
    <citation type="journal article" date="2011" name="Front. Microbiol.">
        <title>Genomic signatures of strain selection and enhancement in Bacillus atrophaeus var. globigii, a historical biowarfare simulant.</title>
        <authorList>
            <person name="Gibbons H.S."/>
            <person name="Broomall S.M."/>
            <person name="McNew L.A."/>
            <person name="Daligault H."/>
            <person name="Chapman C."/>
            <person name="Bruce D."/>
            <person name="Karavis M."/>
            <person name="Krepps M."/>
            <person name="McGregor P.A."/>
            <person name="Hong C."/>
            <person name="Park K.H."/>
            <person name="Akmal A."/>
            <person name="Feldman A."/>
            <person name="Lin J.S."/>
            <person name="Chang W.E."/>
            <person name="Higgs B.W."/>
            <person name="Demirev P."/>
            <person name="Lindquist J."/>
            <person name="Liem A."/>
            <person name="Fochler E."/>
            <person name="Read T.D."/>
            <person name="Tapia R."/>
            <person name="Johnson S."/>
            <person name="Bishop-Lilly K.A."/>
            <person name="Detter C."/>
            <person name="Han C."/>
            <person name="Sozhamannan S."/>
            <person name="Rosenzweig C.N."/>
            <person name="Skowronski E.W."/>
        </authorList>
    </citation>
    <scope>NUCLEOTIDE SEQUENCE [LARGE SCALE GENOMIC DNA]</scope>
    <source>
        <strain evidence="2 3">CC-PW-9</strain>
    </source>
</reference>
<comment type="caution">
    <text evidence="2">The sequence shown here is derived from an EMBL/GenBank/DDBJ whole genome shotgun (WGS) entry which is preliminary data.</text>
</comment>
<evidence type="ECO:0008006" key="4">
    <source>
        <dbReference type="Google" id="ProtNLM"/>
    </source>
</evidence>
<dbReference type="InterPro" id="IPR022529">
    <property type="entry name" value="DUF3530"/>
</dbReference>
<feature type="chain" id="PRO_5019005055" description="DUF3530 domain-containing protein" evidence="1">
    <location>
        <begin position="23"/>
        <end position="265"/>
    </location>
</feature>
<dbReference type="Proteomes" id="UP000287996">
    <property type="component" value="Unassembled WGS sequence"/>
</dbReference>
<dbReference type="EMBL" id="PIQH01000003">
    <property type="protein sequence ID" value="RUO80694.1"/>
    <property type="molecule type" value="Genomic_DNA"/>
</dbReference>
<protein>
    <recommendedName>
        <fullName evidence="4">DUF3530 domain-containing protein</fullName>
    </recommendedName>
</protein>
<dbReference type="RefSeq" id="WP_126841226.1">
    <property type="nucleotide sequence ID" value="NZ_PIQH01000003.1"/>
</dbReference>
<feature type="signal peptide" evidence="1">
    <location>
        <begin position="1"/>
        <end position="22"/>
    </location>
</feature>
<accession>A0A432ZS04</accession>
<name>A0A432ZS04_9GAMM</name>
<evidence type="ECO:0000256" key="1">
    <source>
        <dbReference type="SAM" id="SignalP"/>
    </source>
</evidence>
<evidence type="ECO:0000313" key="3">
    <source>
        <dbReference type="Proteomes" id="UP000287996"/>
    </source>
</evidence>
<organism evidence="2 3">
    <name type="scientific">Idiomarina tyrosinivorans</name>
    <dbReference type="NCBI Taxonomy" id="1445662"/>
    <lineage>
        <taxon>Bacteria</taxon>
        <taxon>Pseudomonadati</taxon>
        <taxon>Pseudomonadota</taxon>
        <taxon>Gammaproteobacteria</taxon>
        <taxon>Alteromonadales</taxon>
        <taxon>Idiomarinaceae</taxon>
        <taxon>Idiomarina</taxon>
    </lineage>
</organism>
<gene>
    <name evidence="2" type="ORF">CWI84_03670</name>
</gene>
<dbReference type="AlphaFoldDB" id="A0A432ZS04"/>
<proteinExistence type="predicted"/>
<keyword evidence="3" id="KW-1185">Reference proteome</keyword>
<dbReference type="OrthoDB" id="9776279at2"/>
<sequence length="265" mass="30020">MRIHSVFLLYASLMIAAPMATAQDDLQRYIPPEHTEWLTGENDARYLALSYAEMTPYVRGASLLIADWNRHPLQSPSISRLLTTMPDFGWHTFAFVAPPEPLQTDMLQVPATGPSEYPQPVNDDVLQPLLDDLGKRLAALQQRADALPGFRLWVAEGISAGMLLRWLQQHPEQMPDGLIVIDAYMPQYQLNRELAKQLAETTLPVLDLVTDSANRWAASTVEYRRQLAHKNQHLSYRQQRLYGRGAPALRQLAASVKGWTKYQGF</sequence>
<dbReference type="Pfam" id="PF12048">
    <property type="entry name" value="DUF3530"/>
    <property type="match status" value="1"/>
</dbReference>
<evidence type="ECO:0000313" key="2">
    <source>
        <dbReference type="EMBL" id="RUO80694.1"/>
    </source>
</evidence>